<evidence type="ECO:0000313" key="2">
    <source>
        <dbReference type="EMBL" id="KAF9783847.1"/>
    </source>
</evidence>
<protein>
    <recommendedName>
        <fullName evidence="1">F-box domain-containing protein</fullName>
    </recommendedName>
</protein>
<comment type="caution">
    <text evidence="2">The sequence shown here is derived from an EMBL/GenBank/DDBJ whole genome shotgun (WGS) entry which is preliminary data.</text>
</comment>
<dbReference type="InterPro" id="IPR036047">
    <property type="entry name" value="F-box-like_dom_sf"/>
</dbReference>
<name>A0A9P6HBZ5_9AGAM</name>
<reference evidence="2" key="2">
    <citation type="submission" date="2020-11" db="EMBL/GenBank/DDBJ databases">
        <authorList>
            <consortium name="DOE Joint Genome Institute"/>
            <person name="Kuo A."/>
            <person name="Miyauchi S."/>
            <person name="Kiss E."/>
            <person name="Drula E."/>
            <person name="Kohler A."/>
            <person name="Sanchez-Garcia M."/>
            <person name="Andreopoulos B."/>
            <person name="Barry K.W."/>
            <person name="Bonito G."/>
            <person name="Buee M."/>
            <person name="Carver A."/>
            <person name="Chen C."/>
            <person name="Cichocki N."/>
            <person name="Clum A."/>
            <person name="Culley D."/>
            <person name="Crous P.W."/>
            <person name="Fauchery L."/>
            <person name="Girlanda M."/>
            <person name="Hayes R."/>
            <person name="Keri Z."/>
            <person name="Labutti K."/>
            <person name="Lipzen A."/>
            <person name="Lombard V."/>
            <person name="Magnuson J."/>
            <person name="Maillard F."/>
            <person name="Morin E."/>
            <person name="Murat C."/>
            <person name="Nolan M."/>
            <person name="Ohm R."/>
            <person name="Pangilinan J."/>
            <person name="Pereira M."/>
            <person name="Perotto S."/>
            <person name="Peter M."/>
            <person name="Riley R."/>
            <person name="Sitrit Y."/>
            <person name="Stielow B."/>
            <person name="Szollosi G."/>
            <person name="Zifcakova L."/>
            <person name="Stursova M."/>
            <person name="Spatafora J.W."/>
            <person name="Tedersoo L."/>
            <person name="Vaario L.-M."/>
            <person name="Yamada A."/>
            <person name="Yan M."/>
            <person name="Wang P."/>
            <person name="Xu J."/>
            <person name="Bruns T."/>
            <person name="Baldrian P."/>
            <person name="Vilgalys R."/>
            <person name="Henrissat B."/>
            <person name="Grigoriev I.V."/>
            <person name="Hibbett D."/>
            <person name="Nagy L.G."/>
            <person name="Martin F.M."/>
        </authorList>
    </citation>
    <scope>NUCLEOTIDE SEQUENCE</scope>
    <source>
        <strain evidence="2">UH-Tt-Lm1</strain>
    </source>
</reference>
<dbReference type="Pfam" id="PF12937">
    <property type="entry name" value="F-box-like"/>
    <property type="match status" value="1"/>
</dbReference>
<dbReference type="Gene3D" id="1.20.1280.50">
    <property type="match status" value="1"/>
</dbReference>
<sequence length="568" mass="64457">MNTKTYPGKGLTIPQLIFALTEELKRTIHSPPLTFEEVSQLDQDTSAVLADIREWKNSLVPINRIPSDILSLIPTHLPSQEDRFQASYVCRHWRRTFLQCADLWSELSLSQGEVYVKNLLERTKGSPLHVSIHGEVPVGASRLLSSHTRRIKHLGVFSGWADVQEFSEVTSGPFPLLQTLTVNDMVNGRPFDEKVPLPLLLSSAVNLKELFIYSSEWSPFSSNFVFPNLVSLYLFVAPQEVSRFCVSRFLDFLEASPMLQEVSLTTFIEISFEGIPQGRVVILPNAEKLKVTVTNGGPAYKIAAHISRPSARTTSIMHKRLPDEIFSEEIFPTPANWKAIVHQHTRSPLEEATLEIKAGEVSTFRLTFQSHDATAIELLFASEEDDDRDDLLSDETYNKVLTQAIRTIRSHPQLVDLKCLHIRDGFSPFQISHAVKEIGRLFRSLGPLDKFTISNSDLRRYLHSYLVLPEGSIERIEESVVFPSIKEFVTSHPVNLDDPEFSAIVALAQSHHERGIPFERVLIRGERVLLRGERVLLRGERMPAEMEKLRKWVGSAEYCFELHNAEED</sequence>
<dbReference type="EMBL" id="WIUZ02000009">
    <property type="protein sequence ID" value="KAF9783847.1"/>
    <property type="molecule type" value="Genomic_DNA"/>
</dbReference>
<proteinExistence type="predicted"/>
<evidence type="ECO:0000259" key="1">
    <source>
        <dbReference type="PROSITE" id="PS50181"/>
    </source>
</evidence>
<dbReference type="Proteomes" id="UP000736335">
    <property type="component" value="Unassembled WGS sequence"/>
</dbReference>
<feature type="domain" description="F-box" evidence="1">
    <location>
        <begin position="59"/>
        <end position="107"/>
    </location>
</feature>
<dbReference type="SUPFAM" id="SSF81383">
    <property type="entry name" value="F-box domain"/>
    <property type="match status" value="1"/>
</dbReference>
<organism evidence="2 3">
    <name type="scientific">Thelephora terrestris</name>
    <dbReference type="NCBI Taxonomy" id="56493"/>
    <lineage>
        <taxon>Eukaryota</taxon>
        <taxon>Fungi</taxon>
        <taxon>Dikarya</taxon>
        <taxon>Basidiomycota</taxon>
        <taxon>Agaricomycotina</taxon>
        <taxon>Agaricomycetes</taxon>
        <taxon>Thelephorales</taxon>
        <taxon>Thelephoraceae</taxon>
        <taxon>Thelephora</taxon>
    </lineage>
</organism>
<accession>A0A9P6HBZ5</accession>
<dbReference type="SMART" id="SM00256">
    <property type="entry name" value="FBOX"/>
    <property type="match status" value="1"/>
</dbReference>
<reference evidence="2" key="1">
    <citation type="journal article" date="2020" name="Nat. Commun.">
        <title>Large-scale genome sequencing of mycorrhizal fungi provides insights into the early evolution of symbiotic traits.</title>
        <authorList>
            <person name="Miyauchi S."/>
            <person name="Kiss E."/>
            <person name="Kuo A."/>
            <person name="Drula E."/>
            <person name="Kohler A."/>
            <person name="Sanchez-Garcia M."/>
            <person name="Morin E."/>
            <person name="Andreopoulos B."/>
            <person name="Barry K.W."/>
            <person name="Bonito G."/>
            <person name="Buee M."/>
            <person name="Carver A."/>
            <person name="Chen C."/>
            <person name="Cichocki N."/>
            <person name="Clum A."/>
            <person name="Culley D."/>
            <person name="Crous P.W."/>
            <person name="Fauchery L."/>
            <person name="Girlanda M."/>
            <person name="Hayes R.D."/>
            <person name="Keri Z."/>
            <person name="LaButti K."/>
            <person name="Lipzen A."/>
            <person name="Lombard V."/>
            <person name="Magnuson J."/>
            <person name="Maillard F."/>
            <person name="Murat C."/>
            <person name="Nolan M."/>
            <person name="Ohm R.A."/>
            <person name="Pangilinan J."/>
            <person name="Pereira M.F."/>
            <person name="Perotto S."/>
            <person name="Peter M."/>
            <person name="Pfister S."/>
            <person name="Riley R."/>
            <person name="Sitrit Y."/>
            <person name="Stielow J.B."/>
            <person name="Szollosi G."/>
            <person name="Zifcakova L."/>
            <person name="Stursova M."/>
            <person name="Spatafora J.W."/>
            <person name="Tedersoo L."/>
            <person name="Vaario L.M."/>
            <person name="Yamada A."/>
            <person name="Yan M."/>
            <person name="Wang P."/>
            <person name="Xu J."/>
            <person name="Bruns T."/>
            <person name="Baldrian P."/>
            <person name="Vilgalys R."/>
            <person name="Dunand C."/>
            <person name="Henrissat B."/>
            <person name="Grigoriev I.V."/>
            <person name="Hibbett D."/>
            <person name="Nagy L.G."/>
            <person name="Martin F.M."/>
        </authorList>
    </citation>
    <scope>NUCLEOTIDE SEQUENCE</scope>
    <source>
        <strain evidence="2">UH-Tt-Lm1</strain>
    </source>
</reference>
<dbReference type="PROSITE" id="PS50181">
    <property type="entry name" value="FBOX"/>
    <property type="match status" value="1"/>
</dbReference>
<dbReference type="OrthoDB" id="2800666at2759"/>
<dbReference type="InterPro" id="IPR001810">
    <property type="entry name" value="F-box_dom"/>
</dbReference>
<gene>
    <name evidence="2" type="ORF">BJ322DRAFT_1109696</name>
</gene>
<evidence type="ECO:0000313" key="3">
    <source>
        <dbReference type="Proteomes" id="UP000736335"/>
    </source>
</evidence>
<dbReference type="AlphaFoldDB" id="A0A9P6HBZ5"/>
<keyword evidence="3" id="KW-1185">Reference proteome</keyword>